<feature type="transmembrane region" description="Helical" evidence="1">
    <location>
        <begin position="9"/>
        <end position="27"/>
    </location>
</feature>
<keyword evidence="3" id="KW-1185">Reference proteome</keyword>
<evidence type="ECO:0000256" key="1">
    <source>
        <dbReference type="SAM" id="Phobius"/>
    </source>
</evidence>
<reference evidence="2 3" key="1">
    <citation type="submission" date="2017-05" db="EMBL/GenBank/DDBJ databases">
        <authorList>
            <person name="Varghese N."/>
            <person name="Submissions S."/>
        </authorList>
    </citation>
    <scope>NUCLEOTIDE SEQUENCE [LARGE SCALE GENOMIC DNA]</scope>
    <source>
        <strain evidence="2 3">DSM 21194</strain>
    </source>
</reference>
<dbReference type="Proteomes" id="UP000317593">
    <property type="component" value="Unassembled WGS sequence"/>
</dbReference>
<keyword evidence="1" id="KW-1133">Transmembrane helix</keyword>
<organism evidence="2 3">
    <name type="scientific">Fodinibius sediminis</name>
    <dbReference type="NCBI Taxonomy" id="1214077"/>
    <lineage>
        <taxon>Bacteria</taxon>
        <taxon>Pseudomonadati</taxon>
        <taxon>Balneolota</taxon>
        <taxon>Balneolia</taxon>
        <taxon>Balneolales</taxon>
        <taxon>Balneolaceae</taxon>
        <taxon>Fodinibius</taxon>
    </lineage>
</organism>
<sequence length="74" mass="7948">MKKQPVKRIVVTFLGALGGTLLYWGGLQLWDTGALDIPGLLLAPDPWIVAGACTAILTLWNLLFRRDGPSTAEG</sequence>
<name>A0A521BYA7_9BACT</name>
<evidence type="ECO:0000313" key="3">
    <source>
        <dbReference type="Proteomes" id="UP000317593"/>
    </source>
</evidence>
<evidence type="ECO:0000313" key="2">
    <source>
        <dbReference type="EMBL" id="SMO51470.1"/>
    </source>
</evidence>
<feature type="transmembrane region" description="Helical" evidence="1">
    <location>
        <begin position="47"/>
        <end position="64"/>
    </location>
</feature>
<keyword evidence="1" id="KW-0812">Transmembrane</keyword>
<accession>A0A521BYA7</accession>
<protein>
    <submittedName>
        <fullName evidence="2">Uncharacterized protein</fullName>
    </submittedName>
</protein>
<dbReference type="AlphaFoldDB" id="A0A521BYA7"/>
<gene>
    <name evidence="2" type="ORF">SAMN06265218_104102</name>
</gene>
<dbReference type="RefSeq" id="WP_142713622.1">
    <property type="nucleotide sequence ID" value="NZ_FXTH01000004.1"/>
</dbReference>
<dbReference type="EMBL" id="FXTH01000004">
    <property type="protein sequence ID" value="SMO51470.1"/>
    <property type="molecule type" value="Genomic_DNA"/>
</dbReference>
<keyword evidence="1" id="KW-0472">Membrane</keyword>
<proteinExistence type="predicted"/>